<keyword evidence="1" id="KW-0472">Membrane</keyword>
<name>A0ABQ3I2U3_9BACT</name>
<accession>A0ABQ3I2U3</accession>
<gene>
    <name evidence="2" type="ORF">GCM10011340_12620</name>
</gene>
<proteinExistence type="predicted"/>
<protein>
    <recommendedName>
        <fullName evidence="4">Peptidase</fullName>
    </recommendedName>
</protein>
<keyword evidence="1" id="KW-0812">Transmembrane</keyword>
<dbReference type="Proteomes" id="UP000658258">
    <property type="component" value="Unassembled WGS sequence"/>
</dbReference>
<dbReference type="PANTHER" id="PTHR40115:SF1">
    <property type="entry name" value="INNER MEMBRANE PROTEIN WITH PEPSY TM HELIX"/>
    <property type="match status" value="1"/>
</dbReference>
<comment type="caution">
    <text evidence="2">The sequence shown here is derived from an EMBL/GenBank/DDBJ whole genome shotgun (WGS) entry which is preliminary data.</text>
</comment>
<dbReference type="EMBL" id="BNAG01000002">
    <property type="protein sequence ID" value="GHE59418.1"/>
    <property type="molecule type" value="Genomic_DNA"/>
</dbReference>
<evidence type="ECO:0000256" key="1">
    <source>
        <dbReference type="SAM" id="Phobius"/>
    </source>
</evidence>
<evidence type="ECO:0000313" key="3">
    <source>
        <dbReference type="Proteomes" id="UP000658258"/>
    </source>
</evidence>
<evidence type="ECO:0000313" key="2">
    <source>
        <dbReference type="EMBL" id="GHE59418.1"/>
    </source>
</evidence>
<keyword evidence="3" id="KW-1185">Reference proteome</keyword>
<dbReference type="PANTHER" id="PTHR40115">
    <property type="entry name" value="INNER MEMBRANE PROTEIN WITH PEPSY TM HELIX"/>
    <property type="match status" value="1"/>
</dbReference>
<reference evidence="3" key="1">
    <citation type="journal article" date="2019" name="Int. J. Syst. Evol. Microbiol.">
        <title>The Global Catalogue of Microorganisms (GCM) 10K type strain sequencing project: providing services to taxonomists for standard genome sequencing and annotation.</title>
        <authorList>
            <consortium name="The Broad Institute Genomics Platform"/>
            <consortium name="The Broad Institute Genome Sequencing Center for Infectious Disease"/>
            <person name="Wu L."/>
            <person name="Ma J."/>
        </authorList>
    </citation>
    <scope>NUCLEOTIDE SEQUENCE [LARGE SCALE GENOMIC DNA]</scope>
    <source>
        <strain evidence="3">CGMCC 1.15111</strain>
    </source>
</reference>
<sequence>MRKFKNFCRNYHRDIAYFFVGLILAFSISGIALNHRRTFNSRQYTLSSEPLTLNLPDTEEYNDELVKSLIPQTGVGNEYRNFRIQNGNLRIYFQDAMAEVSLENGEGTLDFFGRRYGLAEMADLHQTTNSAWIWYSDIFGGAMIIIALTGMFIASGKYSFKKRGWWLALAGVAFPLVFLFWLA</sequence>
<keyword evidence="1" id="KW-1133">Transmembrane helix</keyword>
<dbReference type="Pfam" id="PF16357">
    <property type="entry name" value="PepSY_TM_like_2"/>
    <property type="match status" value="1"/>
</dbReference>
<evidence type="ECO:0008006" key="4">
    <source>
        <dbReference type="Google" id="ProtNLM"/>
    </source>
</evidence>
<organism evidence="2 3">
    <name type="scientific">Roseivirga thermotolerans</name>
    <dbReference type="NCBI Taxonomy" id="1758176"/>
    <lineage>
        <taxon>Bacteria</taxon>
        <taxon>Pseudomonadati</taxon>
        <taxon>Bacteroidota</taxon>
        <taxon>Cytophagia</taxon>
        <taxon>Cytophagales</taxon>
        <taxon>Roseivirgaceae</taxon>
        <taxon>Roseivirga</taxon>
    </lineage>
</organism>
<dbReference type="InterPro" id="IPR032307">
    <property type="entry name" value="PepSY_TM-like_2"/>
</dbReference>
<feature type="transmembrane region" description="Helical" evidence="1">
    <location>
        <begin position="165"/>
        <end position="182"/>
    </location>
</feature>
<feature type="transmembrane region" description="Helical" evidence="1">
    <location>
        <begin position="15"/>
        <end position="33"/>
    </location>
</feature>
<dbReference type="RefSeq" id="WP_189629385.1">
    <property type="nucleotide sequence ID" value="NZ_BNAG01000002.1"/>
</dbReference>
<feature type="transmembrane region" description="Helical" evidence="1">
    <location>
        <begin position="132"/>
        <end position="153"/>
    </location>
</feature>